<proteinExistence type="predicted"/>
<name>A0A6G7NP32_9VIRU</name>
<reference evidence="1" key="1">
    <citation type="submission" date="2020-01" db="EMBL/GenBank/DDBJ databases">
        <title>Novel DNA viruses discovered in Iberian hares (Lepus granatensis).</title>
        <authorList>
            <person name="Agueda-Pinto A."/>
            <person name="Kraberger S."/>
            <person name="Lund M.C."/>
            <person name="Gortazar C."/>
            <person name="McFadden G."/>
            <person name="Esteves P.J."/>
            <person name="Varsani A."/>
        </authorList>
    </citation>
    <scope>NUCLEOTIDE SEQUENCE</scope>
    <source>
        <strain evidence="1">Lag14_V_Anello1</strain>
    </source>
</reference>
<protein>
    <submittedName>
        <fullName evidence="1">ORF3</fullName>
    </submittedName>
</protein>
<sequence length="128" mass="15374">MGGYQVWSPSRCDMYRTYESDYDSSGILREQAYQRITQVPLRETDPFTGFCAFHCRETPGATLTPEELRDFYKRKRKRLRAQLRADAKRIRRQKTREAQVARDLLQRKRLRVLLERYRARRAEKTLVA</sequence>
<evidence type="ECO:0000313" key="1">
    <source>
        <dbReference type="EMBL" id="QIJ55558.1"/>
    </source>
</evidence>
<dbReference type="EMBL" id="MN994865">
    <property type="protein sequence ID" value="QIJ55558.1"/>
    <property type="molecule type" value="Genomic_DNA"/>
</dbReference>
<organism evidence="1">
    <name type="scientific">Lepus torque teno virus 1</name>
    <dbReference type="NCBI Taxonomy" id="2716318"/>
    <lineage>
        <taxon>Viruses</taxon>
        <taxon>Monodnaviria</taxon>
        <taxon>Shotokuvirae</taxon>
        <taxon>Commensaviricota</taxon>
        <taxon>Cardeaviricetes</taxon>
        <taxon>Sanitavirales</taxon>
        <taxon>Anelloviridae</taxon>
        <taxon>Aleptorquevirus</taxon>
        <taxon>Aleptorquevirus lepor1</taxon>
    </lineage>
</organism>
<accession>A0A6G7NP32</accession>